<dbReference type="Proteomes" id="UP000799436">
    <property type="component" value="Unassembled WGS sequence"/>
</dbReference>
<keyword evidence="1" id="KW-0732">Signal</keyword>
<name>A0A6G1KU63_9PEZI</name>
<protein>
    <recommendedName>
        <fullName evidence="4">Extracellular membrane protein CFEM domain-containing protein</fullName>
    </recommendedName>
</protein>
<evidence type="ECO:0000256" key="1">
    <source>
        <dbReference type="SAM" id="SignalP"/>
    </source>
</evidence>
<organism evidence="2 3">
    <name type="scientific">Teratosphaeria nubilosa</name>
    <dbReference type="NCBI Taxonomy" id="161662"/>
    <lineage>
        <taxon>Eukaryota</taxon>
        <taxon>Fungi</taxon>
        <taxon>Dikarya</taxon>
        <taxon>Ascomycota</taxon>
        <taxon>Pezizomycotina</taxon>
        <taxon>Dothideomycetes</taxon>
        <taxon>Dothideomycetidae</taxon>
        <taxon>Mycosphaerellales</taxon>
        <taxon>Teratosphaeriaceae</taxon>
        <taxon>Teratosphaeria</taxon>
    </lineage>
</organism>
<evidence type="ECO:0000313" key="2">
    <source>
        <dbReference type="EMBL" id="KAF2764155.1"/>
    </source>
</evidence>
<dbReference type="AlphaFoldDB" id="A0A6G1KU63"/>
<dbReference type="EMBL" id="ML995937">
    <property type="protein sequence ID" value="KAF2764155.1"/>
    <property type="molecule type" value="Genomic_DNA"/>
</dbReference>
<keyword evidence="3" id="KW-1185">Reference proteome</keyword>
<feature type="chain" id="PRO_5026336183" description="Extracellular membrane protein CFEM domain-containing protein" evidence="1">
    <location>
        <begin position="20"/>
        <end position="88"/>
    </location>
</feature>
<proteinExistence type="predicted"/>
<gene>
    <name evidence="2" type="ORF">EJ03DRAFT_332116</name>
</gene>
<feature type="signal peptide" evidence="1">
    <location>
        <begin position="1"/>
        <end position="19"/>
    </location>
</feature>
<accession>A0A6G1KU63</accession>
<evidence type="ECO:0000313" key="3">
    <source>
        <dbReference type="Proteomes" id="UP000799436"/>
    </source>
</evidence>
<sequence length="88" mass="9634">MKLTSLLRLIFMTAASVHAASVPEQCAYKTKHGEKSVPAWTRKACRSALGDVFGRYNNICCDVDQINAQAFDNSCKDSGGFSRTCVNQ</sequence>
<evidence type="ECO:0008006" key="4">
    <source>
        <dbReference type="Google" id="ProtNLM"/>
    </source>
</evidence>
<reference evidence="2" key="1">
    <citation type="journal article" date="2020" name="Stud. Mycol.">
        <title>101 Dothideomycetes genomes: a test case for predicting lifestyles and emergence of pathogens.</title>
        <authorList>
            <person name="Haridas S."/>
            <person name="Albert R."/>
            <person name="Binder M."/>
            <person name="Bloem J."/>
            <person name="Labutti K."/>
            <person name="Salamov A."/>
            <person name="Andreopoulos B."/>
            <person name="Baker S."/>
            <person name="Barry K."/>
            <person name="Bills G."/>
            <person name="Bluhm B."/>
            <person name="Cannon C."/>
            <person name="Castanera R."/>
            <person name="Culley D."/>
            <person name="Daum C."/>
            <person name="Ezra D."/>
            <person name="Gonzalez J."/>
            <person name="Henrissat B."/>
            <person name="Kuo A."/>
            <person name="Liang C."/>
            <person name="Lipzen A."/>
            <person name="Lutzoni F."/>
            <person name="Magnuson J."/>
            <person name="Mondo S."/>
            <person name="Nolan M."/>
            <person name="Ohm R."/>
            <person name="Pangilinan J."/>
            <person name="Park H.-J."/>
            <person name="Ramirez L."/>
            <person name="Alfaro M."/>
            <person name="Sun H."/>
            <person name="Tritt A."/>
            <person name="Yoshinaga Y."/>
            <person name="Zwiers L.-H."/>
            <person name="Turgeon B."/>
            <person name="Goodwin S."/>
            <person name="Spatafora J."/>
            <person name="Crous P."/>
            <person name="Grigoriev I."/>
        </authorList>
    </citation>
    <scope>NUCLEOTIDE SEQUENCE</scope>
    <source>
        <strain evidence="2">CBS 116005</strain>
    </source>
</reference>